<protein>
    <submittedName>
        <fullName evidence="2">Uncharacterized protein</fullName>
    </submittedName>
</protein>
<organism evidence="2 3">
    <name type="scientific">Kiloniella spongiae</name>
    <dbReference type="NCBI Taxonomy" id="1489064"/>
    <lineage>
        <taxon>Bacteria</taxon>
        <taxon>Pseudomonadati</taxon>
        <taxon>Pseudomonadota</taxon>
        <taxon>Alphaproteobacteria</taxon>
        <taxon>Rhodospirillales</taxon>
        <taxon>Kiloniellaceae</taxon>
        <taxon>Kiloniella</taxon>
    </lineage>
</organism>
<dbReference type="RefSeq" id="WP_047763234.1">
    <property type="nucleotide sequence ID" value="NZ_LAQL01000003.1"/>
</dbReference>
<gene>
    <name evidence="2" type="ORF">WH96_06370</name>
</gene>
<feature type="region of interest" description="Disordered" evidence="1">
    <location>
        <begin position="521"/>
        <end position="544"/>
    </location>
</feature>
<accession>A0A0H2MMF5</accession>
<dbReference type="EMBL" id="LAQL01000003">
    <property type="protein sequence ID" value="KLN61897.1"/>
    <property type="molecule type" value="Genomic_DNA"/>
</dbReference>
<evidence type="ECO:0000256" key="1">
    <source>
        <dbReference type="SAM" id="MobiDB-lite"/>
    </source>
</evidence>
<reference evidence="2 3" key="1">
    <citation type="submission" date="2015-03" db="EMBL/GenBank/DDBJ databases">
        <title>Genome Sequence of Kiloniella spongiae MEBiC09566, isolated from a marine sponge.</title>
        <authorList>
            <person name="Shao Z."/>
            <person name="Wang L."/>
            <person name="Li X."/>
        </authorList>
    </citation>
    <scope>NUCLEOTIDE SEQUENCE [LARGE SCALE GENOMIC DNA]</scope>
    <source>
        <strain evidence="2 3">MEBiC09566</strain>
    </source>
</reference>
<keyword evidence="3" id="KW-1185">Reference proteome</keyword>
<proteinExistence type="predicted"/>
<evidence type="ECO:0000313" key="2">
    <source>
        <dbReference type="EMBL" id="KLN61897.1"/>
    </source>
</evidence>
<dbReference type="Proteomes" id="UP000035444">
    <property type="component" value="Unassembled WGS sequence"/>
</dbReference>
<comment type="caution">
    <text evidence="2">The sequence shown here is derived from an EMBL/GenBank/DDBJ whole genome shotgun (WGS) entry which is preliminary data.</text>
</comment>
<name>A0A0H2MMF5_9PROT</name>
<feature type="compositionally biased region" description="Basic and acidic residues" evidence="1">
    <location>
        <begin position="528"/>
        <end position="543"/>
    </location>
</feature>
<dbReference type="OrthoDB" id="8477741at2"/>
<sequence length="949" mass="107598">MPNIPDSRAPATARFELPDEKISAVTGGLSKLSKAIHEKDEKEKQAENARKQKLAITDVDSVESAKDEGFIEGVKSDLRDASEFMQEKLRDIDLYEEMSEFTSGLYQGIREQLGFTDSSPAKIDEEIKTAYEEQKAGMLARQNFRNEDEVAAFSQRFDEKARFDQQSLRASKQQILKERIHATVDRHIEKYGSGVVTNPDTLTDAIIVIDSNINDLAPGIGREVAVEKSREARRSFLSFALQGHAKQGNYDALQSLLDGVDPATGAEINIDEYVNNEDKGYFQSIASKGIVRNEATKLLDDISAAGLSEEHLLRTLEYYPDQLIGKEANLLWKNQRRLQAKEQRERIKGQRYSGWNYLVENKGNIDVNDLSLDLSDEDRETFIRYVDELSDRQLGLYRPDHSLGKRAVYEVKKLQLADPENFGDRDLSDYFKFMSPHQIGQAVAMQEGELDARDAANFKMRDRVAFQAWKAATGKSVLEQEDKESFIDFRINLDERVDEHNGTQEEPATPTDVERIANDMAANGEMVQPEREGDVIRGGEGRDVFGGSGGESLNEYEELGNHKVPINDIAHQEGLEGRKTDNNLINGMHYSNFIRDALATNLRLDKSSPENQQAVDMYYNSYEEAPLFKAAPASEQNKEISALVNNLGILPSSVKKRTIDDINSGDPDRILRAADLNTKLENLEIEVSLDIADFEQSRLRMISTMIGAGVEPKDAVERAKFLADPANEKLIQTRTKKYEEMVENNPFGALLSGYEFSAGNGYLTDFFKPYFAEIPLYLREELEVELNGLLKREYLLTGDIRHPNEYAQEKMVKNWGQSIVNGSKEFMKHPPEMYYTSNGFEKNDKGIWGPQKRRQFKKNYWGNWGHSNGSISDQNAATHIADKLEKDLISMGVPKDVDTFLVADDRTDDEARNNLFPSYKIQFSDLKQSSNFSLEDYRWNPRDGFFAIK</sequence>
<dbReference type="STRING" id="1489064.WH96_06370"/>
<dbReference type="AlphaFoldDB" id="A0A0H2MMF5"/>
<evidence type="ECO:0000313" key="3">
    <source>
        <dbReference type="Proteomes" id="UP000035444"/>
    </source>
</evidence>